<keyword evidence="2" id="KW-0472">Membrane</keyword>
<dbReference type="EMBL" id="MU004318">
    <property type="protein sequence ID" value="KAF2658077.1"/>
    <property type="molecule type" value="Genomic_DNA"/>
</dbReference>
<proteinExistence type="predicted"/>
<dbReference type="GO" id="GO:0005543">
    <property type="term" value="F:phospholipid binding"/>
    <property type="evidence" value="ECO:0007669"/>
    <property type="project" value="TreeGrafter"/>
</dbReference>
<feature type="signal peptide" evidence="3">
    <location>
        <begin position="1"/>
        <end position="21"/>
    </location>
</feature>
<dbReference type="GO" id="GO:0030162">
    <property type="term" value="P:regulation of proteolysis"/>
    <property type="evidence" value="ECO:0007669"/>
    <property type="project" value="TreeGrafter"/>
</dbReference>
<keyword evidence="3" id="KW-0732">Signal</keyword>
<protein>
    <submittedName>
        <fullName evidence="4">PEBP-like protein</fullName>
    </submittedName>
</protein>
<dbReference type="Proteomes" id="UP000799324">
    <property type="component" value="Unassembled WGS sequence"/>
</dbReference>
<dbReference type="Pfam" id="PF01161">
    <property type="entry name" value="PBP"/>
    <property type="match status" value="1"/>
</dbReference>
<dbReference type="OrthoDB" id="2506647at2759"/>
<evidence type="ECO:0000256" key="3">
    <source>
        <dbReference type="SAM" id="SignalP"/>
    </source>
</evidence>
<dbReference type="PANTHER" id="PTHR11362">
    <property type="entry name" value="PHOSPHATIDYLETHANOLAMINE-BINDING PROTEIN"/>
    <property type="match status" value="1"/>
</dbReference>
<name>A0A6A6TFN9_9PLEO</name>
<evidence type="ECO:0000256" key="1">
    <source>
        <dbReference type="SAM" id="MobiDB-lite"/>
    </source>
</evidence>
<evidence type="ECO:0000313" key="5">
    <source>
        <dbReference type="Proteomes" id="UP000799324"/>
    </source>
</evidence>
<dbReference type="PANTHER" id="PTHR11362:SF148">
    <property type="entry name" value="CARBOXYPEPTIDASE Y INHIBITOR"/>
    <property type="match status" value="1"/>
</dbReference>
<keyword evidence="2" id="KW-1133">Transmembrane helix</keyword>
<feature type="region of interest" description="Disordered" evidence="1">
    <location>
        <begin position="190"/>
        <end position="215"/>
    </location>
</feature>
<feature type="chain" id="PRO_5025533406" evidence="3">
    <location>
        <begin position="22"/>
        <end position="249"/>
    </location>
</feature>
<sequence length="249" mass="25697">MLTPRILTLGAVLAAVSTVAGQVAPGFPVSSDPESLTVWYGTNQVSPPGELLPRPDVLTAPSISTPVFSSTGKAVLFLVDLDVPLNGTRVQLLHWLASNVTVTGNNDTTLVVPSPSEADYIPPSPPVGDIPHAYTFILFSQPEGFSINETFADTNSRIGFNVSEFVSSHGLSQPALAANWISVQNLTGTATTTFPPPRPTNGTSTNTTTSSTATPAPFPGAAPMVLGGGRFVWAGIATGLIAAIAAFAL</sequence>
<dbReference type="AlphaFoldDB" id="A0A6A6TFN9"/>
<feature type="compositionally biased region" description="Low complexity" evidence="1">
    <location>
        <begin position="200"/>
        <end position="215"/>
    </location>
</feature>
<dbReference type="CDD" id="cd00866">
    <property type="entry name" value="PEBP_euk"/>
    <property type="match status" value="1"/>
</dbReference>
<dbReference type="InterPro" id="IPR008914">
    <property type="entry name" value="PEBP"/>
</dbReference>
<dbReference type="InterPro" id="IPR035810">
    <property type="entry name" value="PEBP_euk"/>
</dbReference>
<keyword evidence="2" id="KW-0812">Transmembrane</keyword>
<reference evidence="4" key="1">
    <citation type="journal article" date="2020" name="Stud. Mycol.">
        <title>101 Dothideomycetes genomes: a test case for predicting lifestyles and emergence of pathogens.</title>
        <authorList>
            <person name="Haridas S."/>
            <person name="Albert R."/>
            <person name="Binder M."/>
            <person name="Bloem J."/>
            <person name="Labutti K."/>
            <person name="Salamov A."/>
            <person name="Andreopoulos B."/>
            <person name="Baker S."/>
            <person name="Barry K."/>
            <person name="Bills G."/>
            <person name="Bluhm B."/>
            <person name="Cannon C."/>
            <person name="Castanera R."/>
            <person name="Culley D."/>
            <person name="Daum C."/>
            <person name="Ezra D."/>
            <person name="Gonzalez J."/>
            <person name="Henrissat B."/>
            <person name="Kuo A."/>
            <person name="Liang C."/>
            <person name="Lipzen A."/>
            <person name="Lutzoni F."/>
            <person name="Magnuson J."/>
            <person name="Mondo S."/>
            <person name="Nolan M."/>
            <person name="Ohm R."/>
            <person name="Pangilinan J."/>
            <person name="Park H.-J."/>
            <person name="Ramirez L."/>
            <person name="Alfaro M."/>
            <person name="Sun H."/>
            <person name="Tritt A."/>
            <person name="Yoshinaga Y."/>
            <person name="Zwiers L.-H."/>
            <person name="Turgeon B."/>
            <person name="Goodwin S."/>
            <person name="Spatafora J."/>
            <person name="Crous P."/>
            <person name="Grigoriev I."/>
        </authorList>
    </citation>
    <scope>NUCLEOTIDE SEQUENCE</scope>
    <source>
        <strain evidence="4">CBS 122681</strain>
    </source>
</reference>
<accession>A0A6A6TFN9</accession>
<dbReference type="GO" id="GO:0046578">
    <property type="term" value="P:regulation of Ras protein signal transduction"/>
    <property type="evidence" value="ECO:0007669"/>
    <property type="project" value="TreeGrafter"/>
</dbReference>
<organism evidence="4 5">
    <name type="scientific">Lophiostoma macrostomum CBS 122681</name>
    <dbReference type="NCBI Taxonomy" id="1314788"/>
    <lineage>
        <taxon>Eukaryota</taxon>
        <taxon>Fungi</taxon>
        <taxon>Dikarya</taxon>
        <taxon>Ascomycota</taxon>
        <taxon>Pezizomycotina</taxon>
        <taxon>Dothideomycetes</taxon>
        <taxon>Pleosporomycetidae</taxon>
        <taxon>Pleosporales</taxon>
        <taxon>Lophiostomataceae</taxon>
        <taxon>Lophiostoma</taxon>
    </lineage>
</organism>
<evidence type="ECO:0000256" key="2">
    <source>
        <dbReference type="SAM" id="Phobius"/>
    </source>
</evidence>
<dbReference type="Gene3D" id="3.90.280.10">
    <property type="entry name" value="PEBP-like"/>
    <property type="match status" value="1"/>
</dbReference>
<dbReference type="GO" id="GO:0030414">
    <property type="term" value="F:peptidase inhibitor activity"/>
    <property type="evidence" value="ECO:0007669"/>
    <property type="project" value="TreeGrafter"/>
</dbReference>
<feature type="transmembrane region" description="Helical" evidence="2">
    <location>
        <begin position="231"/>
        <end position="248"/>
    </location>
</feature>
<gene>
    <name evidence="4" type="ORF">K491DRAFT_690429</name>
</gene>
<dbReference type="InterPro" id="IPR036610">
    <property type="entry name" value="PEBP-like_sf"/>
</dbReference>
<keyword evidence="5" id="KW-1185">Reference proteome</keyword>
<dbReference type="SUPFAM" id="SSF49777">
    <property type="entry name" value="PEBP-like"/>
    <property type="match status" value="1"/>
</dbReference>
<evidence type="ECO:0000313" key="4">
    <source>
        <dbReference type="EMBL" id="KAF2658077.1"/>
    </source>
</evidence>